<keyword evidence="1" id="KW-0472">Membrane</keyword>
<keyword evidence="3" id="KW-1185">Reference proteome</keyword>
<feature type="transmembrane region" description="Helical" evidence="1">
    <location>
        <begin position="12"/>
        <end position="31"/>
    </location>
</feature>
<gene>
    <name evidence="2" type="ORF">QQX09_10090</name>
</gene>
<organism evidence="2 3">
    <name type="scientific">Demequina litoralis</name>
    <dbReference type="NCBI Taxonomy" id="3051660"/>
    <lineage>
        <taxon>Bacteria</taxon>
        <taxon>Bacillati</taxon>
        <taxon>Actinomycetota</taxon>
        <taxon>Actinomycetes</taxon>
        <taxon>Micrococcales</taxon>
        <taxon>Demequinaceae</taxon>
        <taxon>Demequina</taxon>
    </lineage>
</organism>
<evidence type="ECO:0000256" key="1">
    <source>
        <dbReference type="SAM" id="Phobius"/>
    </source>
</evidence>
<accession>A0ABT8GAN1</accession>
<evidence type="ECO:0000313" key="3">
    <source>
        <dbReference type="Proteomes" id="UP001172728"/>
    </source>
</evidence>
<comment type="caution">
    <text evidence="2">The sequence shown here is derived from an EMBL/GenBank/DDBJ whole genome shotgun (WGS) entry which is preliminary data.</text>
</comment>
<protein>
    <submittedName>
        <fullName evidence="2">DUF4260 family protein</fullName>
    </submittedName>
</protein>
<dbReference type="InterPro" id="IPR025356">
    <property type="entry name" value="DUF4260"/>
</dbReference>
<dbReference type="Pfam" id="PF14079">
    <property type="entry name" value="DUF4260"/>
    <property type="match status" value="1"/>
</dbReference>
<dbReference type="EMBL" id="JAUHPW010000007">
    <property type="protein sequence ID" value="MDN4476203.1"/>
    <property type="molecule type" value="Genomic_DNA"/>
</dbReference>
<name>A0ABT8GAN1_9MICO</name>
<evidence type="ECO:0000313" key="2">
    <source>
        <dbReference type="EMBL" id="MDN4476203.1"/>
    </source>
</evidence>
<reference evidence="2" key="1">
    <citation type="submission" date="2023-06" db="EMBL/GenBank/DDBJ databases">
        <title>Sysu t00192.</title>
        <authorList>
            <person name="Gao L."/>
            <person name="Fang B.-Z."/>
            <person name="Li W.-J."/>
        </authorList>
    </citation>
    <scope>NUCLEOTIDE SEQUENCE</scope>
    <source>
        <strain evidence="2">SYSU T00192</strain>
    </source>
</reference>
<dbReference type="RefSeq" id="WP_301134179.1">
    <property type="nucleotide sequence ID" value="NZ_JAUHPW010000007.1"/>
</dbReference>
<keyword evidence="1" id="KW-0812">Transmembrane</keyword>
<proteinExistence type="predicted"/>
<keyword evidence="1" id="KW-1133">Transmembrane helix</keyword>
<dbReference type="Proteomes" id="UP001172728">
    <property type="component" value="Unassembled WGS sequence"/>
</dbReference>
<sequence length="125" mass="13279">MTPIAWQRLEGAVVAAAAYVAVIVLDLAWWWPLALFLTFDLSMAGYAVGARAGAALYNAAHNYALPAALGAIALLADLRWMGLLALCWAFHVGADRALGYGLKLGDGFQHTHLGWIGKGAARSDQ</sequence>